<comment type="catalytic activity">
    <reaction evidence="10 11">
        <text>N-terminal glycyl-[protein] + tetradecanoyl-CoA = N-tetradecanoylglycyl-[protein] + CoA + H(+)</text>
        <dbReference type="Rhea" id="RHEA:15521"/>
        <dbReference type="Rhea" id="RHEA-COMP:12666"/>
        <dbReference type="Rhea" id="RHEA-COMP:12667"/>
        <dbReference type="ChEBI" id="CHEBI:15378"/>
        <dbReference type="ChEBI" id="CHEBI:57287"/>
        <dbReference type="ChEBI" id="CHEBI:57385"/>
        <dbReference type="ChEBI" id="CHEBI:64723"/>
        <dbReference type="ChEBI" id="CHEBI:133050"/>
        <dbReference type="EC" id="2.3.1.97"/>
    </reaction>
</comment>
<dbReference type="InterPro" id="IPR022676">
    <property type="entry name" value="NMT_N"/>
</dbReference>
<dbReference type="FunFam" id="3.40.630.30:FF:000056">
    <property type="entry name" value="Glycylpeptide N-tetradecanoyltransferase"/>
    <property type="match status" value="1"/>
</dbReference>
<evidence type="ECO:0000256" key="7">
    <source>
        <dbReference type="ARBA" id="ARBA00022490"/>
    </source>
</evidence>
<dbReference type="FunFam" id="3.40.630.30:FF:000042">
    <property type="entry name" value="Glycylpeptide N-tetradecanoyltransferase"/>
    <property type="match status" value="1"/>
</dbReference>
<dbReference type="GO" id="GO:0005737">
    <property type="term" value="C:cytoplasm"/>
    <property type="evidence" value="ECO:0007669"/>
    <property type="project" value="UniProtKB-SubCell"/>
</dbReference>
<evidence type="ECO:0000256" key="9">
    <source>
        <dbReference type="ARBA" id="ARBA00023315"/>
    </source>
</evidence>
<feature type="region of interest" description="Disordered" evidence="13">
    <location>
        <begin position="1"/>
        <end position="83"/>
    </location>
</feature>
<dbReference type="EC" id="2.3.1.97" evidence="5 11"/>
<evidence type="ECO:0000313" key="17">
    <source>
        <dbReference type="Proteomes" id="UP001321760"/>
    </source>
</evidence>
<dbReference type="PROSITE" id="PS00976">
    <property type="entry name" value="NMT_2"/>
    <property type="match status" value="1"/>
</dbReference>
<evidence type="ECO:0000256" key="2">
    <source>
        <dbReference type="ARBA" id="ARBA00004496"/>
    </source>
</evidence>
<keyword evidence="17" id="KW-1185">Reference proteome</keyword>
<dbReference type="EMBL" id="MU865964">
    <property type="protein sequence ID" value="KAK4445536.1"/>
    <property type="molecule type" value="Genomic_DNA"/>
</dbReference>
<dbReference type="Gene3D" id="3.40.630.30">
    <property type="match status" value="2"/>
</dbReference>
<feature type="compositionally biased region" description="Basic and acidic residues" evidence="13">
    <location>
        <begin position="1"/>
        <end position="12"/>
    </location>
</feature>
<comment type="similarity">
    <text evidence="3 12">Belongs to the NMT family.</text>
</comment>
<dbReference type="SUPFAM" id="SSF55729">
    <property type="entry name" value="Acyl-CoA N-acyltransferases (Nat)"/>
    <property type="match status" value="2"/>
</dbReference>
<evidence type="ECO:0000256" key="6">
    <source>
        <dbReference type="ARBA" id="ARBA00022240"/>
    </source>
</evidence>
<gene>
    <name evidence="16" type="ORF">QBC34DRAFT_412995</name>
</gene>
<reference evidence="16" key="1">
    <citation type="journal article" date="2023" name="Mol. Phylogenet. Evol.">
        <title>Genome-scale phylogeny and comparative genomics of the fungal order Sordariales.</title>
        <authorList>
            <person name="Hensen N."/>
            <person name="Bonometti L."/>
            <person name="Westerberg I."/>
            <person name="Brannstrom I.O."/>
            <person name="Guillou S."/>
            <person name="Cros-Aarteil S."/>
            <person name="Calhoun S."/>
            <person name="Haridas S."/>
            <person name="Kuo A."/>
            <person name="Mondo S."/>
            <person name="Pangilinan J."/>
            <person name="Riley R."/>
            <person name="LaButti K."/>
            <person name="Andreopoulos B."/>
            <person name="Lipzen A."/>
            <person name="Chen C."/>
            <person name="Yan M."/>
            <person name="Daum C."/>
            <person name="Ng V."/>
            <person name="Clum A."/>
            <person name="Steindorff A."/>
            <person name="Ohm R.A."/>
            <person name="Martin F."/>
            <person name="Silar P."/>
            <person name="Natvig D.O."/>
            <person name="Lalanne C."/>
            <person name="Gautier V."/>
            <person name="Ament-Velasquez S.L."/>
            <person name="Kruys A."/>
            <person name="Hutchinson M.I."/>
            <person name="Powell A.J."/>
            <person name="Barry K."/>
            <person name="Miller A.N."/>
            <person name="Grigoriev I.V."/>
            <person name="Debuchy R."/>
            <person name="Gladieux P."/>
            <person name="Hiltunen Thoren M."/>
            <person name="Johannesson H."/>
        </authorList>
    </citation>
    <scope>NUCLEOTIDE SEQUENCE</scope>
    <source>
        <strain evidence="16">PSN243</strain>
    </source>
</reference>
<evidence type="ECO:0000256" key="5">
    <source>
        <dbReference type="ARBA" id="ARBA00012923"/>
    </source>
</evidence>
<protein>
    <recommendedName>
        <fullName evidence="6 11">Glycylpeptide N-tetradecanoyltransferase</fullName>
        <ecNumber evidence="5 11">2.3.1.97</ecNumber>
    </recommendedName>
</protein>
<keyword evidence="7" id="KW-0963">Cytoplasm</keyword>
<evidence type="ECO:0000256" key="3">
    <source>
        <dbReference type="ARBA" id="ARBA00009469"/>
    </source>
</evidence>
<dbReference type="Pfam" id="PF01233">
    <property type="entry name" value="NMT"/>
    <property type="match status" value="1"/>
</dbReference>
<sequence>MAQESKQVDPTKELGGAGDALGSVAKPATDPAHESGSEDETATQGAPGSPDGGVKKKKKNKGKGKAKDSAEQEISKATDKTADALSKLSPKQIQEFLSLNPALLNHLQQSSSVDDAMEAFKKLNIQEIMTGLATSGKNVKDMGAYKFWATQPVPQFNEKPEEFQEGPLRIQKVEDIATEPEKLALEKFRWVVLDLNNEDEMTEVEKILNGHYVEDDEAMFRLKYSRSILKWSLMSPGWKKQWHIGIRSGNTLCAFISAIPVEIRVRDKVMHSSEVNFLCIHKKLRGKRLAPVLIKEITRVVNLEGIWQAIYTGGVVLPRPVSTCRYYHRALDWLKLYEVGFSPMPSGGKVQTQVRKYKLPDNTATPGLRPMEAKDVGGVDNLLNRYLKRYDLAPVFNREEVEHWFLNPNEKSGEKCVWSYVVEGDDGKITDFFSFFCLESSVIQSAKHSSIRAGYLFYYATEAGLTTPVEKPVLKKRLNELMGDALILAKRYKFDVFNALSLMDNALFLEQQKFGPGDGQLHYYLFNYKAKPIAGGVDARNQLDEDKLSGVGFVNI</sequence>
<evidence type="ECO:0000313" key="16">
    <source>
        <dbReference type="EMBL" id="KAK4445536.1"/>
    </source>
</evidence>
<keyword evidence="8 11" id="KW-0808">Transferase</keyword>
<dbReference type="InterPro" id="IPR016181">
    <property type="entry name" value="Acyl_CoA_acyltransferase"/>
</dbReference>
<feature type="compositionally biased region" description="Basic and acidic residues" evidence="13">
    <location>
        <begin position="65"/>
        <end position="82"/>
    </location>
</feature>
<dbReference type="PANTHER" id="PTHR11377">
    <property type="entry name" value="N-MYRISTOYL TRANSFERASE"/>
    <property type="match status" value="1"/>
</dbReference>
<dbReference type="InterPro" id="IPR022678">
    <property type="entry name" value="NMT_CS"/>
</dbReference>
<dbReference type="GO" id="GO:0004379">
    <property type="term" value="F:glycylpeptide N-tetradecanoyltransferase activity"/>
    <property type="evidence" value="ECO:0007669"/>
    <property type="project" value="UniProtKB-EC"/>
</dbReference>
<evidence type="ECO:0000256" key="11">
    <source>
        <dbReference type="RuleBase" id="RU000586"/>
    </source>
</evidence>
<dbReference type="InterPro" id="IPR022677">
    <property type="entry name" value="NMT_C"/>
</dbReference>
<dbReference type="PROSITE" id="PS00975">
    <property type="entry name" value="NMT_1"/>
    <property type="match status" value="1"/>
</dbReference>
<evidence type="ECO:0000259" key="15">
    <source>
        <dbReference type="Pfam" id="PF02799"/>
    </source>
</evidence>
<dbReference type="Pfam" id="PF02799">
    <property type="entry name" value="NMT_C"/>
    <property type="match status" value="1"/>
</dbReference>
<accession>A0AAV9GEI5</accession>
<dbReference type="InterPro" id="IPR000903">
    <property type="entry name" value="NMT"/>
</dbReference>
<dbReference type="AlphaFoldDB" id="A0AAV9GEI5"/>
<organism evidence="16 17">
    <name type="scientific">Podospora aff. communis PSN243</name>
    <dbReference type="NCBI Taxonomy" id="3040156"/>
    <lineage>
        <taxon>Eukaryota</taxon>
        <taxon>Fungi</taxon>
        <taxon>Dikarya</taxon>
        <taxon>Ascomycota</taxon>
        <taxon>Pezizomycotina</taxon>
        <taxon>Sordariomycetes</taxon>
        <taxon>Sordariomycetidae</taxon>
        <taxon>Sordariales</taxon>
        <taxon>Podosporaceae</taxon>
        <taxon>Podospora</taxon>
    </lineage>
</organism>
<keyword evidence="9 11" id="KW-0012">Acyltransferase</keyword>
<evidence type="ECO:0000256" key="8">
    <source>
        <dbReference type="ARBA" id="ARBA00022679"/>
    </source>
</evidence>
<feature type="domain" description="Glycylpeptide N-tetradecanoyltransferase C-terminal" evidence="15">
    <location>
        <begin position="338"/>
        <end position="554"/>
    </location>
</feature>
<dbReference type="PANTHER" id="PTHR11377:SF5">
    <property type="entry name" value="GLYCYLPEPTIDE N-TETRADECANOYLTRANSFERASE"/>
    <property type="match status" value="1"/>
</dbReference>
<feature type="domain" description="Glycylpeptide N-tetradecanoyltransferase N-terminal" evidence="14">
    <location>
        <begin position="171"/>
        <end position="324"/>
    </location>
</feature>
<evidence type="ECO:0000259" key="14">
    <source>
        <dbReference type="Pfam" id="PF01233"/>
    </source>
</evidence>
<feature type="compositionally biased region" description="Basic residues" evidence="13">
    <location>
        <begin position="55"/>
        <end position="64"/>
    </location>
</feature>
<name>A0AAV9GEI5_9PEZI</name>
<comment type="caution">
    <text evidence="16">The sequence shown here is derived from an EMBL/GenBank/DDBJ whole genome shotgun (WGS) entry which is preliminary data.</text>
</comment>
<comment type="subcellular location">
    <subcellularLocation>
        <location evidence="2">Cytoplasm</location>
    </subcellularLocation>
</comment>
<comment type="function">
    <text evidence="1 11">Adds a myristoyl group to the N-terminal glycine residue of certain cellular proteins.</text>
</comment>
<reference evidence="16" key="2">
    <citation type="submission" date="2023-05" db="EMBL/GenBank/DDBJ databases">
        <authorList>
            <consortium name="Lawrence Berkeley National Laboratory"/>
            <person name="Steindorff A."/>
            <person name="Hensen N."/>
            <person name="Bonometti L."/>
            <person name="Westerberg I."/>
            <person name="Brannstrom I.O."/>
            <person name="Guillou S."/>
            <person name="Cros-Aarteil S."/>
            <person name="Calhoun S."/>
            <person name="Haridas S."/>
            <person name="Kuo A."/>
            <person name="Mondo S."/>
            <person name="Pangilinan J."/>
            <person name="Riley R."/>
            <person name="Labutti K."/>
            <person name="Andreopoulos B."/>
            <person name="Lipzen A."/>
            <person name="Chen C."/>
            <person name="Yanf M."/>
            <person name="Daum C."/>
            <person name="Ng V."/>
            <person name="Clum A."/>
            <person name="Ohm R."/>
            <person name="Martin F."/>
            <person name="Silar P."/>
            <person name="Natvig D."/>
            <person name="Lalanne C."/>
            <person name="Gautier V."/>
            <person name="Ament-Velasquez S.L."/>
            <person name="Kruys A."/>
            <person name="Hutchinson M.I."/>
            <person name="Powell A.J."/>
            <person name="Barry K."/>
            <person name="Miller A.N."/>
            <person name="Grigoriev I.V."/>
            <person name="Debuchy R."/>
            <person name="Gladieux P."/>
            <person name="Thoren M.H."/>
            <person name="Johannesson H."/>
        </authorList>
    </citation>
    <scope>NUCLEOTIDE SEQUENCE</scope>
    <source>
        <strain evidence="16">PSN243</strain>
    </source>
</reference>
<evidence type="ECO:0000256" key="12">
    <source>
        <dbReference type="RuleBase" id="RU004178"/>
    </source>
</evidence>
<dbReference type="Proteomes" id="UP001321760">
    <property type="component" value="Unassembled WGS sequence"/>
</dbReference>
<evidence type="ECO:0000256" key="4">
    <source>
        <dbReference type="ARBA" id="ARBA00011245"/>
    </source>
</evidence>
<evidence type="ECO:0000256" key="13">
    <source>
        <dbReference type="SAM" id="MobiDB-lite"/>
    </source>
</evidence>
<proteinExistence type="inferred from homology"/>
<evidence type="ECO:0000256" key="10">
    <source>
        <dbReference type="ARBA" id="ARBA00048276"/>
    </source>
</evidence>
<comment type="subunit">
    <text evidence="4">Monomer.</text>
</comment>
<evidence type="ECO:0000256" key="1">
    <source>
        <dbReference type="ARBA" id="ARBA00003900"/>
    </source>
</evidence>